<evidence type="ECO:0000313" key="3">
    <source>
        <dbReference type="Proteomes" id="UP001524502"/>
    </source>
</evidence>
<keyword evidence="3" id="KW-1185">Reference proteome</keyword>
<evidence type="ECO:0000313" key="2">
    <source>
        <dbReference type="EMBL" id="MCQ4636589.1"/>
    </source>
</evidence>
<proteinExistence type="predicted"/>
<evidence type="ECO:0008006" key="4">
    <source>
        <dbReference type="Google" id="ProtNLM"/>
    </source>
</evidence>
<keyword evidence="1" id="KW-0812">Transmembrane</keyword>
<protein>
    <recommendedName>
        <fullName evidence="4">DUF3592 domain-containing protein</fullName>
    </recommendedName>
</protein>
<dbReference type="EMBL" id="JANFXK010000007">
    <property type="protein sequence ID" value="MCQ4636589.1"/>
    <property type="molecule type" value="Genomic_DNA"/>
</dbReference>
<dbReference type="Proteomes" id="UP001524502">
    <property type="component" value="Unassembled WGS sequence"/>
</dbReference>
<name>A0ABT1RN22_9FIRM</name>
<gene>
    <name evidence="2" type="ORF">NE619_07595</name>
</gene>
<organism evidence="2 3">
    <name type="scientific">Anaerovorax odorimutans</name>
    <dbReference type="NCBI Taxonomy" id="109327"/>
    <lineage>
        <taxon>Bacteria</taxon>
        <taxon>Bacillati</taxon>
        <taxon>Bacillota</taxon>
        <taxon>Clostridia</taxon>
        <taxon>Peptostreptococcales</taxon>
        <taxon>Anaerovoracaceae</taxon>
        <taxon>Anaerovorax</taxon>
    </lineage>
</organism>
<comment type="caution">
    <text evidence="2">The sequence shown here is derived from an EMBL/GenBank/DDBJ whole genome shotgun (WGS) entry which is preliminary data.</text>
</comment>
<keyword evidence="1" id="KW-0472">Membrane</keyword>
<reference evidence="2 3" key="1">
    <citation type="submission" date="2022-06" db="EMBL/GenBank/DDBJ databases">
        <title>Isolation of gut microbiota from human fecal samples.</title>
        <authorList>
            <person name="Pamer E.G."/>
            <person name="Barat B."/>
            <person name="Waligurski E."/>
            <person name="Medina S."/>
            <person name="Paddock L."/>
            <person name="Mostad J."/>
        </authorList>
    </citation>
    <scope>NUCLEOTIDE SEQUENCE [LARGE SCALE GENOMIC DNA]</scope>
    <source>
        <strain evidence="2 3">SL.3.17</strain>
    </source>
</reference>
<sequence length="205" mass="23081">MGDSIAIPFVISLVVVAALVALELRLSTRKSRWAGLIPIAVVAAVVVFANLALNMTAGAYKTVTRTVEDDNGNQYEIAFRYHKDGELMDFSDLRIKDQNGELMDKVYLSFEQDGRLEIDSDRILYQQIVDRLLDGEKLTGSSSEEEIEKNMVPLGGGLFVSAGSFWFREILWAIVPMIPVYVIGRLIVHSKRRKDEMKKLRLESL</sequence>
<accession>A0ABT1RN22</accession>
<keyword evidence="1" id="KW-1133">Transmembrane helix</keyword>
<dbReference type="RefSeq" id="WP_256131785.1">
    <property type="nucleotide sequence ID" value="NZ_JANFXK010000007.1"/>
</dbReference>
<feature type="transmembrane region" description="Helical" evidence="1">
    <location>
        <begin position="6"/>
        <end position="26"/>
    </location>
</feature>
<feature type="transmembrane region" description="Helical" evidence="1">
    <location>
        <begin position="33"/>
        <end position="53"/>
    </location>
</feature>
<feature type="transmembrane region" description="Helical" evidence="1">
    <location>
        <begin position="170"/>
        <end position="188"/>
    </location>
</feature>
<evidence type="ECO:0000256" key="1">
    <source>
        <dbReference type="SAM" id="Phobius"/>
    </source>
</evidence>